<dbReference type="OrthoDB" id="1925699at2759"/>
<keyword evidence="1" id="KW-0732">Signal</keyword>
<dbReference type="Gene3D" id="2.170.15.10">
    <property type="entry name" value="Proaerolysin, chain A, domain 3"/>
    <property type="match status" value="1"/>
</dbReference>
<feature type="chain" id="PRO_5035309790" evidence="1">
    <location>
        <begin position="24"/>
        <end position="448"/>
    </location>
</feature>
<feature type="domain" description="Tachylectin 2" evidence="2">
    <location>
        <begin position="47"/>
        <end position="266"/>
    </location>
</feature>
<keyword evidence="3" id="KW-1185">Reference proteome</keyword>
<dbReference type="SUPFAM" id="SSF50934">
    <property type="entry name" value="Tachylectin-2"/>
    <property type="match status" value="1"/>
</dbReference>
<name>A0A8J0U6J0_XENLA</name>
<dbReference type="Pfam" id="PF14517">
    <property type="entry name" value="Tachylectin"/>
    <property type="match status" value="1"/>
</dbReference>
<dbReference type="InterPro" id="IPR023294">
    <property type="entry name" value="Tachylectin2"/>
</dbReference>
<organism evidence="3 4">
    <name type="scientific">Xenopus laevis</name>
    <name type="common">African clawed frog</name>
    <dbReference type="NCBI Taxonomy" id="8355"/>
    <lineage>
        <taxon>Eukaryota</taxon>
        <taxon>Metazoa</taxon>
        <taxon>Chordata</taxon>
        <taxon>Craniata</taxon>
        <taxon>Vertebrata</taxon>
        <taxon>Euteleostomi</taxon>
        <taxon>Amphibia</taxon>
        <taxon>Batrachia</taxon>
        <taxon>Anura</taxon>
        <taxon>Pipoidea</taxon>
        <taxon>Pipidae</taxon>
        <taxon>Xenopodinae</taxon>
        <taxon>Xenopus</taxon>
        <taxon>Xenopus</taxon>
    </lineage>
</organism>
<evidence type="ECO:0000313" key="3">
    <source>
        <dbReference type="Proteomes" id="UP000186698"/>
    </source>
</evidence>
<dbReference type="InterPro" id="IPR036813">
    <property type="entry name" value="Tachylectin2_sf"/>
</dbReference>
<protein>
    <submittedName>
        <fullName evidence="4">Uncharacterized protein LOC108704059</fullName>
    </submittedName>
</protein>
<feature type="signal peptide" evidence="1">
    <location>
        <begin position="1"/>
        <end position="23"/>
    </location>
</feature>
<evidence type="ECO:0000313" key="4">
    <source>
        <dbReference type="RefSeq" id="XP_018095936.1"/>
    </source>
</evidence>
<dbReference type="GeneID" id="108704059"/>
<sequence length="448" mass="50850">MAESAPAIVGFFFILCLVGSCSSSEELDQRSDTCGTILFAIGKHFTARAGAPPRYRLDSYDGRARHLGKLNNVRLIAFSPNGRLYAVRGAELYVGNMRSCAKQDWFRSATRIGRCGWNRFKFIFFHPNGVLYAVTFSGELYRGPPPTNQCQSWRRKIATKIGNCGWQHFDALFFDPRGILYAVTSDDRLVRRSPPTGANDRWLSSSTTVGRGGWRVLTHFIGFSPDGNLWAVNKRNGYIYRGRAPQNPCVSYVANAQWLGWSYNIYRLLAFTRGYIVQKIQNFQFFPESGQITEQNRELLKKEIYDNLEGNEQLNSTFILDQTMQEKSAFRLTTELELGGDAMFTDGIPYIPTGEEKVSINKSIPHYWNFTDTNERQITFSLHKSFQIKAGKELHVVASVQKATVEVPYRAEVITDCGSKATIQGTWQGVTYYNLMVDQEEYDGGTRM</sequence>
<dbReference type="CTD" id="108704059"/>
<evidence type="ECO:0000256" key="1">
    <source>
        <dbReference type="SAM" id="SignalP"/>
    </source>
</evidence>
<reference evidence="4" key="1">
    <citation type="submission" date="2025-08" db="UniProtKB">
        <authorList>
            <consortium name="RefSeq"/>
        </authorList>
    </citation>
    <scope>IDENTIFICATION</scope>
    <source>
        <strain evidence="4">J_2021</strain>
        <tissue evidence="4">Erythrocytes</tissue>
    </source>
</reference>
<accession>A0A8J0U6J0</accession>
<gene>
    <name evidence="4" type="primary">LOC108704059</name>
</gene>
<dbReference type="Proteomes" id="UP000186698">
    <property type="component" value="Chromosome 1S"/>
</dbReference>
<dbReference type="SUPFAM" id="SSF56973">
    <property type="entry name" value="Aerolisin/ETX pore-forming domain"/>
    <property type="match status" value="1"/>
</dbReference>
<dbReference type="Gene3D" id="2.115.10.10">
    <property type="entry name" value="Tachylectin 2"/>
    <property type="match status" value="1"/>
</dbReference>
<dbReference type="CDD" id="cd20229">
    <property type="entry name" value="PFM_tachylectin-like"/>
    <property type="match status" value="1"/>
</dbReference>
<dbReference type="KEGG" id="xla:108704059"/>
<dbReference type="AlphaFoldDB" id="A0A8J0U6J0"/>
<dbReference type="RefSeq" id="XP_018095936.1">
    <property type="nucleotide sequence ID" value="XM_018240447.2"/>
</dbReference>
<evidence type="ECO:0000259" key="2">
    <source>
        <dbReference type="Pfam" id="PF14517"/>
    </source>
</evidence>
<proteinExistence type="predicted"/>